<dbReference type="PANTHER" id="PTHR30346:SF28">
    <property type="entry name" value="HTH-TYPE TRANSCRIPTIONAL REGULATOR CYNR"/>
    <property type="match status" value="1"/>
</dbReference>
<dbReference type="Gene3D" id="3.40.190.10">
    <property type="entry name" value="Periplasmic binding protein-like II"/>
    <property type="match status" value="2"/>
</dbReference>
<keyword evidence="4" id="KW-0010">Activator</keyword>
<dbReference type="InterPro" id="IPR005119">
    <property type="entry name" value="LysR_subst-bd"/>
</dbReference>
<dbReference type="RefSeq" id="WP_250224205.1">
    <property type="nucleotide sequence ID" value="NZ_JAMFTR010000004.1"/>
</dbReference>
<evidence type="ECO:0000256" key="1">
    <source>
        <dbReference type="ARBA" id="ARBA00009437"/>
    </source>
</evidence>
<evidence type="ECO:0000256" key="5">
    <source>
        <dbReference type="ARBA" id="ARBA00023163"/>
    </source>
</evidence>
<reference evidence="7 8" key="1">
    <citation type="submission" date="2022-05" db="EMBL/GenBank/DDBJ databases">
        <title>Corynebacterium sp. B5-R-101 sp. nov., isolated from human feces.</title>
        <authorList>
            <person name="Shamsuzzaman M."/>
            <person name="Dahal R.H."/>
        </authorList>
    </citation>
    <scope>NUCLEOTIDE SEQUENCE [LARGE SCALE GENOMIC DNA]</scope>
    <source>
        <strain evidence="7 8">B5-R-101</strain>
    </source>
</reference>
<comment type="caution">
    <text evidence="7">The sequence shown here is derived from an EMBL/GenBank/DDBJ whole genome shotgun (WGS) entry which is preliminary data.</text>
</comment>
<accession>A0ABT0T9E1</accession>
<dbReference type="Proteomes" id="UP001203579">
    <property type="component" value="Unassembled WGS sequence"/>
</dbReference>
<evidence type="ECO:0000256" key="3">
    <source>
        <dbReference type="ARBA" id="ARBA00023125"/>
    </source>
</evidence>
<name>A0ABT0T9E1_9CORY</name>
<gene>
    <name evidence="7" type="ORF">M5J06_06105</name>
</gene>
<dbReference type="InterPro" id="IPR036388">
    <property type="entry name" value="WH-like_DNA-bd_sf"/>
</dbReference>
<protein>
    <submittedName>
        <fullName evidence="7">LysR family transcriptional regulator</fullName>
    </submittedName>
</protein>
<keyword evidence="5" id="KW-0804">Transcription</keyword>
<dbReference type="SUPFAM" id="SSF46785">
    <property type="entry name" value="Winged helix' DNA-binding domain"/>
    <property type="match status" value="1"/>
</dbReference>
<dbReference type="EMBL" id="JAMKFF010000004">
    <property type="protein sequence ID" value="MCL8493703.1"/>
    <property type="molecule type" value="Genomic_DNA"/>
</dbReference>
<dbReference type="PRINTS" id="PR00039">
    <property type="entry name" value="HTHLYSR"/>
</dbReference>
<dbReference type="PANTHER" id="PTHR30346">
    <property type="entry name" value="TRANSCRIPTIONAL DUAL REGULATOR HCAR-RELATED"/>
    <property type="match status" value="1"/>
</dbReference>
<evidence type="ECO:0000313" key="7">
    <source>
        <dbReference type="EMBL" id="MCL8493703.1"/>
    </source>
</evidence>
<keyword evidence="2" id="KW-0805">Transcription regulation</keyword>
<dbReference type="InterPro" id="IPR036390">
    <property type="entry name" value="WH_DNA-bd_sf"/>
</dbReference>
<evidence type="ECO:0000256" key="4">
    <source>
        <dbReference type="ARBA" id="ARBA00023159"/>
    </source>
</evidence>
<proteinExistence type="inferred from homology"/>
<dbReference type="SUPFAM" id="SSF53850">
    <property type="entry name" value="Periplasmic binding protein-like II"/>
    <property type="match status" value="1"/>
</dbReference>
<dbReference type="Pfam" id="PF00126">
    <property type="entry name" value="HTH_1"/>
    <property type="match status" value="1"/>
</dbReference>
<sequence>MDSRQLHHFRSVVDHGSFTQAAEALQLTQPSLSLTVRKLEKDLNVKLLSRGRGGVRTTEAGDYLYGVATSIDSLLTTATTRLAEIASGSAGSVTLCSAPEFNWLYMPEILCRMRQRAPEVSVSLKDLEPTGTMREVLDGSAELGILLTTNPQRFHQDYGAQLTIDCAAEMEVRAALPERLKGLPDPVRLTDLSAETWLLPPRWPELSGLPEAMDQVWAKSALSKPVTVQEVPTLQTGLPLVAGDYGISLLPHTAQTLGQRGIHFRRIAEALPTVQALVIHRADHALSPAARTLNDVLLNANAEPTPAVAR</sequence>
<dbReference type="Pfam" id="PF03466">
    <property type="entry name" value="LysR_substrate"/>
    <property type="match status" value="1"/>
</dbReference>
<keyword evidence="3" id="KW-0238">DNA-binding</keyword>
<evidence type="ECO:0000313" key="8">
    <source>
        <dbReference type="Proteomes" id="UP001203579"/>
    </source>
</evidence>
<feature type="domain" description="HTH lysR-type" evidence="6">
    <location>
        <begin position="1"/>
        <end position="58"/>
    </location>
</feature>
<organism evidence="7 8">
    <name type="scientific">Corynebacterium intestinale</name>
    <dbReference type="NCBI Taxonomy" id="2943492"/>
    <lineage>
        <taxon>Bacteria</taxon>
        <taxon>Bacillati</taxon>
        <taxon>Actinomycetota</taxon>
        <taxon>Actinomycetes</taxon>
        <taxon>Mycobacteriales</taxon>
        <taxon>Corynebacteriaceae</taxon>
        <taxon>Corynebacterium</taxon>
    </lineage>
</organism>
<dbReference type="InterPro" id="IPR000847">
    <property type="entry name" value="LysR_HTH_N"/>
</dbReference>
<evidence type="ECO:0000259" key="6">
    <source>
        <dbReference type="PROSITE" id="PS50931"/>
    </source>
</evidence>
<keyword evidence="8" id="KW-1185">Reference proteome</keyword>
<dbReference type="PROSITE" id="PS50931">
    <property type="entry name" value="HTH_LYSR"/>
    <property type="match status" value="1"/>
</dbReference>
<dbReference type="Gene3D" id="1.10.10.10">
    <property type="entry name" value="Winged helix-like DNA-binding domain superfamily/Winged helix DNA-binding domain"/>
    <property type="match status" value="1"/>
</dbReference>
<evidence type="ECO:0000256" key="2">
    <source>
        <dbReference type="ARBA" id="ARBA00023015"/>
    </source>
</evidence>
<dbReference type="CDD" id="cd05466">
    <property type="entry name" value="PBP2_LTTR_substrate"/>
    <property type="match status" value="1"/>
</dbReference>
<comment type="similarity">
    <text evidence="1">Belongs to the LysR transcriptional regulatory family.</text>
</comment>